<name>A0A2S2N766_SCHGA</name>
<dbReference type="EMBL" id="GGMR01000309">
    <property type="protein sequence ID" value="MBY12928.1"/>
    <property type="molecule type" value="Transcribed_RNA"/>
</dbReference>
<sequence>MVIIDMVHHSHTHTHTNDMYTLYVIFTHTHTHTLYMICTSTFGVQRRSCTSTHTAIVIFCARITTYNITITSNCCCFYYYYYFHRHYRRVQLCLADELQNLSHADSGQKMEALLEERIQLLQERMKAITAQREQIEEANRGLEEELNKLSKNFVKITNNVKVTDETEEEKTN</sequence>
<gene>
    <name evidence="2" type="ORF">g.16309</name>
</gene>
<keyword evidence="1" id="KW-0175">Coiled coil</keyword>
<proteinExistence type="predicted"/>
<reference evidence="2" key="1">
    <citation type="submission" date="2018-04" db="EMBL/GenBank/DDBJ databases">
        <title>Transcriptome of Schizaphis graminum biotype I.</title>
        <authorList>
            <person name="Scully E.D."/>
            <person name="Geib S.M."/>
            <person name="Palmer N.A."/>
            <person name="Koch K."/>
            <person name="Bradshaw J."/>
            <person name="Heng-Moss T."/>
            <person name="Sarath G."/>
        </authorList>
    </citation>
    <scope>NUCLEOTIDE SEQUENCE</scope>
</reference>
<protein>
    <submittedName>
        <fullName evidence="2">Uncharacterized protein</fullName>
    </submittedName>
</protein>
<accession>A0A2S2N766</accession>
<evidence type="ECO:0000256" key="1">
    <source>
        <dbReference type="SAM" id="Coils"/>
    </source>
</evidence>
<feature type="coiled-coil region" evidence="1">
    <location>
        <begin position="111"/>
        <end position="159"/>
    </location>
</feature>
<dbReference type="AlphaFoldDB" id="A0A2S2N766"/>
<organism evidence="2">
    <name type="scientific">Schizaphis graminum</name>
    <name type="common">Green bug aphid</name>
    <dbReference type="NCBI Taxonomy" id="13262"/>
    <lineage>
        <taxon>Eukaryota</taxon>
        <taxon>Metazoa</taxon>
        <taxon>Ecdysozoa</taxon>
        <taxon>Arthropoda</taxon>
        <taxon>Hexapoda</taxon>
        <taxon>Insecta</taxon>
        <taxon>Pterygota</taxon>
        <taxon>Neoptera</taxon>
        <taxon>Paraneoptera</taxon>
        <taxon>Hemiptera</taxon>
        <taxon>Sternorrhyncha</taxon>
        <taxon>Aphidomorpha</taxon>
        <taxon>Aphidoidea</taxon>
        <taxon>Aphididae</taxon>
        <taxon>Aphidini</taxon>
        <taxon>Schizaphis</taxon>
    </lineage>
</organism>
<evidence type="ECO:0000313" key="2">
    <source>
        <dbReference type="EMBL" id="MBY12928.1"/>
    </source>
</evidence>